<protein>
    <submittedName>
        <fullName evidence="1">Uncharacterized protein</fullName>
    </submittedName>
</protein>
<evidence type="ECO:0000313" key="2">
    <source>
        <dbReference type="Proteomes" id="UP000295560"/>
    </source>
</evidence>
<dbReference type="OrthoDB" id="7056009at2"/>
<dbReference type="Proteomes" id="UP000295560">
    <property type="component" value="Unassembled WGS sequence"/>
</dbReference>
<evidence type="ECO:0000313" key="1">
    <source>
        <dbReference type="EMBL" id="TCK26038.1"/>
    </source>
</evidence>
<sequence>MRAMIGQVGRALADRAPSRLVHLAGRVREVVAPQPWPYDEAAVGLYRCEQRGRGILPHPAYLYGLLSAARTARAVGVPAITALEFGVAGGNGLFSLRRHADVVREWYGVDVEIVGLDSGAGLLPATDPRDCPFALQEGDFAMDPEALDPSRAGAELVLGDVEATAGPLATRIADGDLPPLGFVSHDLDVYVGTRAALAALGDLPTTALLPRVPMYFDDLTGWPYTTETGERAAITDFNRCSDVRKVGRLENLEHTLGGHARWANWPRMMHLLHVFDHPDYNAPERVEHIDLGLHARVRNRHPAG</sequence>
<keyword evidence="2" id="KW-1185">Reference proteome</keyword>
<dbReference type="AlphaFoldDB" id="A0A4R1HUU9"/>
<comment type="caution">
    <text evidence="1">The sequence shown here is derived from an EMBL/GenBank/DDBJ whole genome shotgun (WGS) entry which is preliminary data.</text>
</comment>
<dbReference type="RefSeq" id="WP_132422672.1">
    <property type="nucleotide sequence ID" value="NZ_SMFZ01000001.1"/>
</dbReference>
<organism evidence="1 2">
    <name type="scientific">Pseudonocardia endophytica</name>
    <dbReference type="NCBI Taxonomy" id="401976"/>
    <lineage>
        <taxon>Bacteria</taxon>
        <taxon>Bacillati</taxon>
        <taxon>Actinomycetota</taxon>
        <taxon>Actinomycetes</taxon>
        <taxon>Pseudonocardiales</taxon>
        <taxon>Pseudonocardiaceae</taxon>
        <taxon>Pseudonocardia</taxon>
    </lineage>
</organism>
<dbReference type="Gene3D" id="3.40.50.150">
    <property type="entry name" value="Vaccinia Virus protein VP39"/>
    <property type="match status" value="1"/>
</dbReference>
<reference evidence="1 2" key="1">
    <citation type="submission" date="2019-03" db="EMBL/GenBank/DDBJ databases">
        <title>Sequencing the genomes of 1000 actinobacteria strains.</title>
        <authorList>
            <person name="Klenk H.-P."/>
        </authorList>
    </citation>
    <scope>NUCLEOTIDE SEQUENCE [LARGE SCALE GENOMIC DNA]</scope>
    <source>
        <strain evidence="1 2">DSM 44969</strain>
    </source>
</reference>
<accession>A0A4R1HUU9</accession>
<proteinExistence type="predicted"/>
<dbReference type="EMBL" id="SMFZ01000001">
    <property type="protein sequence ID" value="TCK26038.1"/>
    <property type="molecule type" value="Genomic_DNA"/>
</dbReference>
<name>A0A4R1HUU9_PSEEN</name>
<dbReference type="InterPro" id="IPR029063">
    <property type="entry name" value="SAM-dependent_MTases_sf"/>
</dbReference>
<gene>
    <name evidence="1" type="ORF">EV378_1866</name>
</gene>